<organism evidence="2 3">
    <name type="scientific">Azospirillum lipoferum (strain 4B)</name>
    <dbReference type="NCBI Taxonomy" id="862719"/>
    <lineage>
        <taxon>Bacteria</taxon>
        <taxon>Pseudomonadati</taxon>
        <taxon>Pseudomonadota</taxon>
        <taxon>Alphaproteobacteria</taxon>
        <taxon>Rhodospirillales</taxon>
        <taxon>Azospirillaceae</taxon>
        <taxon>Azospirillum</taxon>
    </lineage>
</organism>
<gene>
    <name evidence="2" type="ordered locus">AZOLI_p40033</name>
</gene>
<reference evidence="3" key="1">
    <citation type="journal article" date="2011" name="PLoS Genet.">
        <title>Azospirillum genomes reveal transition of bacteria from aquatic to terrestrial environments.</title>
        <authorList>
            <person name="Wisniewski-Dye F."/>
            <person name="Borziak K."/>
            <person name="Khalsa-Moyers G."/>
            <person name="Alexandre G."/>
            <person name="Sukharnikov L.O."/>
            <person name="Wuichet K."/>
            <person name="Hurst G.B."/>
            <person name="McDonald W.H."/>
            <person name="Robertson J.S."/>
            <person name="Barbe V."/>
            <person name="Calteau A."/>
            <person name="Rouy Z."/>
            <person name="Mangenot S."/>
            <person name="Prigent-Combaret C."/>
            <person name="Normand P."/>
            <person name="Boyer M."/>
            <person name="Siguier P."/>
            <person name="Dessaux Y."/>
            <person name="Elmerich C."/>
            <person name="Condemine G."/>
            <person name="Krishnen G."/>
            <person name="Kennedy I."/>
            <person name="Paterson A.H."/>
            <person name="Gonzalez V."/>
            <person name="Mavingui P."/>
            <person name="Zhulin I.B."/>
        </authorList>
    </citation>
    <scope>NUCLEOTIDE SEQUENCE [LARGE SCALE GENOMIC DNA]</scope>
    <source>
        <strain evidence="3">4B</strain>
    </source>
</reference>
<feature type="region of interest" description="Disordered" evidence="1">
    <location>
        <begin position="1"/>
        <end position="20"/>
    </location>
</feature>
<protein>
    <submittedName>
        <fullName evidence="2">Uncharacterized protein</fullName>
    </submittedName>
</protein>
<evidence type="ECO:0000313" key="3">
    <source>
        <dbReference type="Proteomes" id="UP000005667"/>
    </source>
</evidence>
<evidence type="ECO:0000313" key="2">
    <source>
        <dbReference type="EMBL" id="CBS90443.1"/>
    </source>
</evidence>
<dbReference type="Proteomes" id="UP000005667">
    <property type="component" value="Plasmid AZO_p4"/>
</dbReference>
<sequence>MGFFHLAGAPGSRKRGSHPLSVEDKAHLLERAALDGDDDALVNSAGSGRLIPWPLLQTKRHQEAAMSASLRSEVKPLFQPVFVGSTGAPRRSVLINPRP</sequence>
<dbReference type="KEGG" id="ali:AZOLI_p40033"/>
<name>G7ZFQ3_AZOL4</name>
<dbReference type="EMBL" id="FQ311872">
    <property type="protein sequence ID" value="CBS90443.1"/>
    <property type="molecule type" value="Genomic_DNA"/>
</dbReference>
<dbReference type="AlphaFoldDB" id="G7ZFQ3"/>
<geneLocation type="plasmid" evidence="2 3">
    <name>AZO_p4</name>
</geneLocation>
<keyword evidence="3" id="KW-1185">Reference proteome</keyword>
<evidence type="ECO:0000256" key="1">
    <source>
        <dbReference type="SAM" id="MobiDB-lite"/>
    </source>
</evidence>
<keyword evidence="2" id="KW-0614">Plasmid</keyword>
<proteinExistence type="predicted"/>
<dbReference type="HOGENOM" id="CLU_2314372_0_0_5"/>
<accession>G7ZFQ3</accession>